<dbReference type="Pfam" id="PF13412">
    <property type="entry name" value="HTH_24"/>
    <property type="match status" value="1"/>
</dbReference>
<keyword evidence="3" id="KW-1185">Reference proteome</keyword>
<sequence>MTELADIFEPGSPHGRIYAVLVHHPRSSLADIARRVDLSETAAAAALDRLCELRAAIRIDAPDGTPRWDAHAPESLSEAEARRRQKQISSMHAAAARLSETFRSVRRAPRGDGGAVVPVYERAELLADFEELQGTARRMLKLVERGPHLSDRDRERRIFDLRRDRLAEGVRHRILYQDTIYQDQERLRYALSINSRGAYARTLPDPPFKLVISDDERACLVLHGDERRPDPMGLRINSSPALELLIRTFDVLWTLAAPISVNPAVDELDERDRAILTLMGMGATDDTIARRLGMSRRTVVRRTARLLERLGASTRFQAGVQAIRRGWL</sequence>
<feature type="domain" description="HTH luxR-type" evidence="1">
    <location>
        <begin position="265"/>
        <end position="322"/>
    </location>
</feature>
<dbReference type="GO" id="GO:0006355">
    <property type="term" value="P:regulation of DNA-templated transcription"/>
    <property type="evidence" value="ECO:0007669"/>
    <property type="project" value="InterPro"/>
</dbReference>
<evidence type="ECO:0000259" key="1">
    <source>
        <dbReference type="SMART" id="SM00421"/>
    </source>
</evidence>
<organism evidence="2 3">
    <name type="scientific">Nocardia donostiensis</name>
    <dbReference type="NCBI Taxonomy" id="1538463"/>
    <lineage>
        <taxon>Bacteria</taxon>
        <taxon>Bacillati</taxon>
        <taxon>Actinomycetota</taxon>
        <taxon>Actinomycetes</taxon>
        <taxon>Mycobacteriales</taxon>
        <taxon>Nocardiaceae</taxon>
        <taxon>Nocardia</taxon>
    </lineage>
</organism>
<dbReference type="SUPFAM" id="SSF46785">
    <property type="entry name" value="Winged helix' DNA-binding domain"/>
    <property type="match status" value="1"/>
</dbReference>
<dbReference type="PANTHER" id="PTHR34293">
    <property type="entry name" value="HTH-TYPE TRANSCRIPTIONAL REGULATOR TRMBL2"/>
    <property type="match status" value="1"/>
</dbReference>
<evidence type="ECO:0000313" key="2">
    <source>
        <dbReference type="EMBL" id="ONM50455.1"/>
    </source>
</evidence>
<dbReference type="AlphaFoldDB" id="A0A1W0B474"/>
<dbReference type="PANTHER" id="PTHR34293:SF1">
    <property type="entry name" value="HTH-TYPE TRANSCRIPTIONAL REGULATOR TRMBL2"/>
    <property type="match status" value="1"/>
</dbReference>
<dbReference type="Pfam" id="PF00196">
    <property type="entry name" value="GerE"/>
    <property type="match status" value="1"/>
</dbReference>
<comment type="caution">
    <text evidence="2">The sequence shown here is derived from an EMBL/GenBank/DDBJ whole genome shotgun (WGS) entry which is preliminary data.</text>
</comment>
<dbReference type="Proteomes" id="UP000188836">
    <property type="component" value="Unassembled WGS sequence"/>
</dbReference>
<protein>
    <submittedName>
        <fullName evidence="2">LuxR family transcriptional regulator</fullName>
    </submittedName>
</protein>
<name>A0A1W0B474_9NOCA</name>
<gene>
    <name evidence="2" type="ORF">B0T46_00580</name>
</gene>
<proteinExistence type="predicted"/>
<dbReference type="InterPro" id="IPR036390">
    <property type="entry name" value="WH_DNA-bd_sf"/>
</dbReference>
<dbReference type="InterPro" id="IPR051797">
    <property type="entry name" value="TrmB-like"/>
</dbReference>
<dbReference type="InterPro" id="IPR016032">
    <property type="entry name" value="Sig_transdc_resp-reg_C-effctor"/>
</dbReference>
<dbReference type="EMBL" id="MUMY01000001">
    <property type="protein sequence ID" value="ONM50455.1"/>
    <property type="molecule type" value="Genomic_DNA"/>
</dbReference>
<dbReference type="GO" id="GO:0003677">
    <property type="term" value="F:DNA binding"/>
    <property type="evidence" value="ECO:0007669"/>
    <property type="project" value="InterPro"/>
</dbReference>
<dbReference type="STRING" id="1538463.B0T36_01575"/>
<dbReference type="InterPro" id="IPR036388">
    <property type="entry name" value="WH-like_DNA-bd_sf"/>
</dbReference>
<accession>A0A1W0B474</accession>
<evidence type="ECO:0000313" key="3">
    <source>
        <dbReference type="Proteomes" id="UP000188836"/>
    </source>
</evidence>
<dbReference type="RefSeq" id="WP_077114289.1">
    <property type="nucleotide sequence ID" value="NZ_LOKT01000001.1"/>
</dbReference>
<dbReference type="Gene3D" id="1.10.10.10">
    <property type="entry name" value="Winged helix-like DNA-binding domain superfamily/Winged helix DNA-binding domain"/>
    <property type="match status" value="1"/>
</dbReference>
<dbReference type="OrthoDB" id="5932488at2"/>
<dbReference type="SUPFAM" id="SSF46894">
    <property type="entry name" value="C-terminal effector domain of the bipartite response regulators"/>
    <property type="match status" value="1"/>
</dbReference>
<dbReference type="SMART" id="SM00421">
    <property type="entry name" value="HTH_LUXR"/>
    <property type="match status" value="1"/>
</dbReference>
<reference evidence="2 3" key="1">
    <citation type="journal article" date="2016" name="Antonie Van Leeuwenhoek">
        <title>Nocardia donostiensis sp. nov., isolated from human respiratory specimens.</title>
        <authorList>
            <person name="Ercibengoa M."/>
            <person name="Bell M."/>
            <person name="Marimon J.M."/>
            <person name="Humrighouse B."/>
            <person name="Klenk H.P."/>
            <person name="Potter G."/>
            <person name="Perez-Trallero E."/>
        </authorList>
    </citation>
    <scope>NUCLEOTIDE SEQUENCE [LARGE SCALE GENOMIC DNA]</scope>
    <source>
        <strain evidence="2 3">X1655</strain>
    </source>
</reference>
<dbReference type="InterPro" id="IPR000792">
    <property type="entry name" value="Tscrpt_reg_LuxR_C"/>
</dbReference>